<protein>
    <recommendedName>
        <fullName evidence="7">Tyrosine-protein phosphatase domain-containing protein</fullName>
    </recommendedName>
</protein>
<dbReference type="CDD" id="cd14498">
    <property type="entry name" value="DSP"/>
    <property type="match status" value="1"/>
</dbReference>
<accession>A0A8S1PCA6</accession>
<feature type="domain" description="Tyrosine-protein phosphatase" evidence="7">
    <location>
        <begin position="1"/>
        <end position="136"/>
    </location>
</feature>
<evidence type="ECO:0000313" key="9">
    <source>
        <dbReference type="Proteomes" id="UP000692954"/>
    </source>
</evidence>
<dbReference type="PANTHER" id="PTHR45948:SF2">
    <property type="entry name" value="DUAL SPECIFICITY PROTEIN PHOSPHATASE"/>
    <property type="match status" value="1"/>
</dbReference>
<evidence type="ECO:0000256" key="3">
    <source>
        <dbReference type="ARBA" id="ARBA00022912"/>
    </source>
</evidence>
<dbReference type="OrthoDB" id="10252009at2759"/>
<dbReference type="Proteomes" id="UP000692954">
    <property type="component" value="Unassembled WGS sequence"/>
</dbReference>
<evidence type="ECO:0000256" key="1">
    <source>
        <dbReference type="ARBA" id="ARBA00008601"/>
    </source>
</evidence>
<dbReference type="GO" id="GO:0004725">
    <property type="term" value="F:protein tyrosine phosphatase activity"/>
    <property type="evidence" value="ECO:0007669"/>
    <property type="project" value="TreeGrafter"/>
</dbReference>
<dbReference type="AlphaFoldDB" id="A0A8S1PCA6"/>
<feature type="transmembrane region" description="Helical" evidence="6">
    <location>
        <begin position="178"/>
        <end position="196"/>
    </location>
</feature>
<keyword evidence="2" id="KW-0378">Hydrolase</keyword>
<evidence type="ECO:0000256" key="4">
    <source>
        <dbReference type="ARBA" id="ARBA00047761"/>
    </source>
</evidence>
<keyword evidence="6" id="KW-1133">Transmembrane helix</keyword>
<sequence>MSEIIPHLFLSSVVYAKDQYWLNKNQIKNILIIGDLPIYFPSQFSYKCIDIEDKPENNLKQYFEECIDYIDSIIDQNKNILVLLWGLKSISDYYNSIYYKLLRINSLRALNYVKQKHSRAESNSGFLDQLKMFQRDLQIYQLLFFYNLFLIILTSQNLKLIKISYSTQYYQFEILYDSNLIVIIITFFIIDIYRILQIF</sequence>
<proteinExistence type="inferred from homology"/>
<name>A0A8S1PCA6_9CILI</name>
<evidence type="ECO:0000256" key="5">
    <source>
        <dbReference type="ARBA" id="ARBA00048336"/>
    </source>
</evidence>
<dbReference type="SMART" id="SM00195">
    <property type="entry name" value="DSPc"/>
    <property type="match status" value="1"/>
</dbReference>
<reference evidence="8" key="1">
    <citation type="submission" date="2021-01" db="EMBL/GenBank/DDBJ databases">
        <authorList>
            <consortium name="Genoscope - CEA"/>
            <person name="William W."/>
        </authorList>
    </citation>
    <scope>NUCLEOTIDE SEQUENCE</scope>
</reference>
<keyword evidence="9" id="KW-1185">Reference proteome</keyword>
<gene>
    <name evidence="8" type="ORF">PSON_ATCC_30995.1.T0740232</name>
</gene>
<dbReference type="GO" id="GO:0005829">
    <property type="term" value="C:cytosol"/>
    <property type="evidence" value="ECO:0007669"/>
    <property type="project" value="TreeGrafter"/>
</dbReference>
<evidence type="ECO:0000256" key="2">
    <source>
        <dbReference type="ARBA" id="ARBA00022801"/>
    </source>
</evidence>
<dbReference type="PANTHER" id="PTHR45948">
    <property type="entry name" value="DUAL SPECIFICITY PROTEIN PHOSPHATASE DDB_G0269404-RELATED"/>
    <property type="match status" value="1"/>
</dbReference>
<comment type="catalytic activity">
    <reaction evidence="5">
        <text>O-phospho-L-threonyl-[protein] + H2O = L-threonyl-[protein] + phosphate</text>
        <dbReference type="Rhea" id="RHEA:47004"/>
        <dbReference type="Rhea" id="RHEA-COMP:11060"/>
        <dbReference type="Rhea" id="RHEA-COMP:11605"/>
        <dbReference type="ChEBI" id="CHEBI:15377"/>
        <dbReference type="ChEBI" id="CHEBI:30013"/>
        <dbReference type="ChEBI" id="CHEBI:43474"/>
        <dbReference type="ChEBI" id="CHEBI:61977"/>
        <dbReference type="EC" id="3.1.3.16"/>
    </reaction>
</comment>
<comment type="caution">
    <text evidence="8">The sequence shown here is derived from an EMBL/GenBank/DDBJ whole genome shotgun (WGS) entry which is preliminary data.</text>
</comment>
<keyword evidence="6" id="KW-0472">Membrane</keyword>
<keyword evidence="6" id="KW-0812">Transmembrane</keyword>
<evidence type="ECO:0000313" key="8">
    <source>
        <dbReference type="EMBL" id="CAD8100820.1"/>
    </source>
</evidence>
<feature type="transmembrane region" description="Helical" evidence="6">
    <location>
        <begin position="139"/>
        <end position="158"/>
    </location>
</feature>
<organism evidence="8 9">
    <name type="scientific">Paramecium sonneborni</name>
    <dbReference type="NCBI Taxonomy" id="65129"/>
    <lineage>
        <taxon>Eukaryota</taxon>
        <taxon>Sar</taxon>
        <taxon>Alveolata</taxon>
        <taxon>Ciliophora</taxon>
        <taxon>Intramacronucleata</taxon>
        <taxon>Oligohymenophorea</taxon>
        <taxon>Peniculida</taxon>
        <taxon>Parameciidae</taxon>
        <taxon>Paramecium</taxon>
    </lineage>
</organism>
<evidence type="ECO:0000259" key="7">
    <source>
        <dbReference type="SMART" id="SM00195"/>
    </source>
</evidence>
<dbReference type="GO" id="GO:0004722">
    <property type="term" value="F:protein serine/threonine phosphatase activity"/>
    <property type="evidence" value="ECO:0007669"/>
    <property type="project" value="UniProtKB-EC"/>
</dbReference>
<dbReference type="InterPro" id="IPR020422">
    <property type="entry name" value="TYR_PHOSPHATASE_DUAL_dom"/>
</dbReference>
<evidence type="ECO:0000256" key="6">
    <source>
        <dbReference type="SAM" id="Phobius"/>
    </source>
</evidence>
<keyword evidence="3" id="KW-0904">Protein phosphatase</keyword>
<comment type="similarity">
    <text evidence="1">Belongs to the protein-tyrosine phosphatase family. Non-receptor class dual specificity subfamily.</text>
</comment>
<dbReference type="EMBL" id="CAJJDN010000074">
    <property type="protein sequence ID" value="CAD8100820.1"/>
    <property type="molecule type" value="Genomic_DNA"/>
</dbReference>
<dbReference type="GO" id="GO:0007165">
    <property type="term" value="P:signal transduction"/>
    <property type="evidence" value="ECO:0007669"/>
    <property type="project" value="TreeGrafter"/>
</dbReference>
<comment type="catalytic activity">
    <reaction evidence="4">
        <text>O-phospho-L-seryl-[protein] + H2O = L-seryl-[protein] + phosphate</text>
        <dbReference type="Rhea" id="RHEA:20629"/>
        <dbReference type="Rhea" id="RHEA-COMP:9863"/>
        <dbReference type="Rhea" id="RHEA-COMP:11604"/>
        <dbReference type="ChEBI" id="CHEBI:15377"/>
        <dbReference type="ChEBI" id="CHEBI:29999"/>
        <dbReference type="ChEBI" id="CHEBI:43474"/>
        <dbReference type="ChEBI" id="CHEBI:83421"/>
        <dbReference type="EC" id="3.1.3.16"/>
    </reaction>
</comment>